<dbReference type="CDD" id="cd17330">
    <property type="entry name" value="MFS_SLC46_TetA_like"/>
    <property type="match status" value="1"/>
</dbReference>
<sequence>MLINDEESSKEPLLNKNGVDDEIKVKSSLRHHKYFKQLLLIYLFYTLAVMSDYVFSIEIPNIFLNYVNYNFPNLSIFETQSKASYYKSYSDSLPYATYFLFGPLLGNLSDKYGRKPIMYIGIGSSILDVVACIITVKTNCLYFFYVSHTFAGISNAAAAAIFSFLKDLSEEDQLPLLYSLLGASIGIGVITGPLIFIGLSSLSLSSSSSSYIILLVAGGLMILCISIIPFLKESTENAKLEKKINTNNSNNQTLNPFKLIKNLFSNSPFISFVILIYVLMSFSSEDVNTSYYFYSELMYNWGSKENGLYLGSQGVFIIIWGVLIIPILLKYFSPRKTVSIGINVGIIAHISLVFSGYSKYLWILGSALNANGTNNLSLIQSIVSNSIPYNLQGTIITGTQAIGSMATFLASLIFENIYSYFTANSGNRIYYPQATYALNGLIFIITFLISLIVWKNYKEKKTQT</sequence>
<feature type="transmembrane region" description="Helical" evidence="6">
    <location>
        <begin position="142"/>
        <end position="165"/>
    </location>
</feature>
<feature type="transmembrane region" description="Helical" evidence="6">
    <location>
        <begin position="34"/>
        <end position="55"/>
    </location>
</feature>
<feature type="transmembrane region" description="Helical" evidence="6">
    <location>
        <begin position="434"/>
        <end position="454"/>
    </location>
</feature>
<evidence type="ECO:0000256" key="2">
    <source>
        <dbReference type="ARBA" id="ARBA00022448"/>
    </source>
</evidence>
<dbReference type="PaxDb" id="44689-DDB0187982"/>
<dbReference type="eggNOG" id="KOG2816">
    <property type="taxonomic scope" value="Eukaryota"/>
</dbReference>
<dbReference type="OMA" id="WMIFAIM"/>
<dbReference type="SMR" id="Q54IT2"/>
<dbReference type="InterPro" id="IPR001958">
    <property type="entry name" value="Tet-R_TetA/multi-R_MdtG-like"/>
</dbReference>
<dbReference type="Gene3D" id="1.20.1250.20">
    <property type="entry name" value="MFS general substrate transporter like domains"/>
    <property type="match status" value="1"/>
</dbReference>
<organism evidence="8 9">
    <name type="scientific">Dictyostelium discoideum</name>
    <name type="common">Social amoeba</name>
    <dbReference type="NCBI Taxonomy" id="44689"/>
    <lineage>
        <taxon>Eukaryota</taxon>
        <taxon>Amoebozoa</taxon>
        <taxon>Evosea</taxon>
        <taxon>Eumycetozoa</taxon>
        <taxon>Dictyostelia</taxon>
        <taxon>Dictyosteliales</taxon>
        <taxon>Dictyosteliaceae</taxon>
        <taxon>Dictyostelium</taxon>
    </lineage>
</organism>
<gene>
    <name evidence="8" type="ORF">DDB_G0288535</name>
</gene>
<name>Q54IT2_DICDI</name>
<keyword evidence="5 6" id="KW-0472">Membrane</keyword>
<dbReference type="InterPro" id="IPR020846">
    <property type="entry name" value="MFS_dom"/>
</dbReference>
<dbReference type="GO" id="GO:0016020">
    <property type="term" value="C:membrane"/>
    <property type="evidence" value="ECO:0007669"/>
    <property type="project" value="UniProtKB-SubCell"/>
</dbReference>
<dbReference type="PROSITE" id="PS00216">
    <property type="entry name" value="SUGAR_TRANSPORT_1"/>
    <property type="match status" value="1"/>
</dbReference>
<dbReference type="InterPro" id="IPR005829">
    <property type="entry name" value="Sugar_transporter_CS"/>
</dbReference>
<feature type="transmembrane region" description="Helical" evidence="6">
    <location>
        <begin position="336"/>
        <end position="354"/>
    </location>
</feature>
<dbReference type="Pfam" id="PF07690">
    <property type="entry name" value="MFS_1"/>
    <property type="match status" value="1"/>
</dbReference>
<feature type="transmembrane region" description="Helical" evidence="6">
    <location>
        <begin position="116"/>
        <end position="136"/>
    </location>
</feature>
<dbReference type="HOGENOM" id="CLU_035666_0_0_1"/>
<dbReference type="PANTHER" id="PTHR23504:SF31">
    <property type="entry name" value="MAJOR FACILITATOR SUPERFAMILY DOMAIN-CONTAINING PROTEIN 10"/>
    <property type="match status" value="1"/>
</dbReference>
<feature type="transmembrane region" description="Helical" evidence="6">
    <location>
        <begin position="263"/>
        <end position="282"/>
    </location>
</feature>
<dbReference type="SUPFAM" id="SSF103473">
    <property type="entry name" value="MFS general substrate transporter"/>
    <property type="match status" value="1"/>
</dbReference>
<dbReference type="PRINTS" id="PR01035">
    <property type="entry name" value="TCRTETA"/>
</dbReference>
<evidence type="ECO:0000256" key="3">
    <source>
        <dbReference type="ARBA" id="ARBA00022692"/>
    </source>
</evidence>
<reference evidence="8 9" key="1">
    <citation type="journal article" date="2005" name="Nature">
        <title>The genome of the social amoeba Dictyostelium discoideum.</title>
        <authorList>
            <consortium name="The Dictyostelium discoideum Sequencing Consortium"/>
            <person name="Eichinger L."/>
            <person name="Pachebat J.A."/>
            <person name="Glockner G."/>
            <person name="Rajandream M.A."/>
            <person name="Sucgang R."/>
            <person name="Berriman M."/>
            <person name="Song J."/>
            <person name="Olsen R."/>
            <person name="Szafranski K."/>
            <person name="Xu Q."/>
            <person name="Tunggal B."/>
            <person name="Kummerfeld S."/>
            <person name="Madera M."/>
            <person name="Konfortov B.A."/>
            <person name="Rivero F."/>
            <person name="Bankier A.T."/>
            <person name="Lehmann R."/>
            <person name="Hamlin N."/>
            <person name="Davies R."/>
            <person name="Gaudet P."/>
            <person name="Fey P."/>
            <person name="Pilcher K."/>
            <person name="Chen G."/>
            <person name="Saunders D."/>
            <person name="Sodergren E."/>
            <person name="Davis P."/>
            <person name="Kerhornou A."/>
            <person name="Nie X."/>
            <person name="Hall N."/>
            <person name="Anjard C."/>
            <person name="Hemphill L."/>
            <person name="Bason N."/>
            <person name="Farbrother P."/>
            <person name="Desany B."/>
            <person name="Just E."/>
            <person name="Morio T."/>
            <person name="Rost R."/>
            <person name="Churcher C."/>
            <person name="Cooper J."/>
            <person name="Haydock S."/>
            <person name="van Driessche N."/>
            <person name="Cronin A."/>
            <person name="Goodhead I."/>
            <person name="Muzny D."/>
            <person name="Mourier T."/>
            <person name="Pain A."/>
            <person name="Lu M."/>
            <person name="Harper D."/>
            <person name="Lindsay R."/>
            <person name="Hauser H."/>
            <person name="James K."/>
            <person name="Quiles M."/>
            <person name="Madan Babu M."/>
            <person name="Saito T."/>
            <person name="Buchrieser C."/>
            <person name="Wardroper A."/>
            <person name="Felder M."/>
            <person name="Thangavelu M."/>
            <person name="Johnson D."/>
            <person name="Knights A."/>
            <person name="Loulseged H."/>
            <person name="Mungall K."/>
            <person name="Oliver K."/>
            <person name="Price C."/>
            <person name="Quail M.A."/>
            <person name="Urushihara H."/>
            <person name="Hernandez J."/>
            <person name="Rabbinowitsch E."/>
            <person name="Steffen D."/>
            <person name="Sanders M."/>
            <person name="Ma J."/>
            <person name="Kohara Y."/>
            <person name="Sharp S."/>
            <person name="Simmonds M."/>
            <person name="Spiegler S."/>
            <person name="Tivey A."/>
            <person name="Sugano S."/>
            <person name="White B."/>
            <person name="Walker D."/>
            <person name="Woodward J."/>
            <person name="Winckler T."/>
            <person name="Tanaka Y."/>
            <person name="Shaulsky G."/>
            <person name="Schleicher M."/>
            <person name="Weinstock G."/>
            <person name="Rosenthal A."/>
            <person name="Cox E.C."/>
            <person name="Chisholm R.L."/>
            <person name="Gibbs R."/>
            <person name="Loomis W.F."/>
            <person name="Platzer M."/>
            <person name="Kay R.R."/>
            <person name="Williams J."/>
            <person name="Dear P.H."/>
            <person name="Noegel A.A."/>
            <person name="Barrell B."/>
            <person name="Kuspa A."/>
        </authorList>
    </citation>
    <scope>NUCLEOTIDE SEQUENCE [LARGE SCALE GENOMIC DNA]</scope>
    <source>
        <strain evidence="8 9">AX4</strain>
    </source>
</reference>
<dbReference type="FunCoup" id="Q54IT2">
    <property type="interactions" value="5"/>
</dbReference>
<feature type="domain" description="Major facilitator superfamily (MFS) profile" evidence="7">
    <location>
        <begin position="37"/>
        <end position="458"/>
    </location>
</feature>
<dbReference type="GO" id="GO:0022857">
    <property type="term" value="F:transmembrane transporter activity"/>
    <property type="evidence" value="ECO:0007669"/>
    <property type="project" value="InterPro"/>
</dbReference>
<dbReference type="EMBL" id="AAFI02000115">
    <property type="protein sequence ID" value="EAL63173.1"/>
    <property type="molecule type" value="Genomic_DNA"/>
</dbReference>
<protein>
    <recommendedName>
        <fullName evidence="7">Major facilitator superfamily (MFS) profile domain-containing protein</fullName>
    </recommendedName>
</protein>
<evidence type="ECO:0000256" key="4">
    <source>
        <dbReference type="ARBA" id="ARBA00022989"/>
    </source>
</evidence>
<dbReference type="RefSeq" id="XP_636678.1">
    <property type="nucleotide sequence ID" value="XM_631586.1"/>
</dbReference>
<proteinExistence type="predicted"/>
<accession>Q54IT2</accession>
<evidence type="ECO:0000259" key="7">
    <source>
        <dbReference type="PROSITE" id="PS50850"/>
    </source>
</evidence>
<evidence type="ECO:0000313" key="9">
    <source>
        <dbReference type="Proteomes" id="UP000002195"/>
    </source>
</evidence>
<keyword evidence="9" id="KW-1185">Reference proteome</keyword>
<dbReference type="VEuPathDB" id="AmoebaDB:DDB_G0288535"/>
<comment type="subcellular location">
    <subcellularLocation>
        <location evidence="1">Membrane</location>
        <topology evidence="1">Multi-pass membrane protein</topology>
    </subcellularLocation>
</comment>
<evidence type="ECO:0000256" key="5">
    <source>
        <dbReference type="ARBA" id="ARBA00023136"/>
    </source>
</evidence>
<feature type="transmembrane region" description="Helical" evidence="6">
    <location>
        <begin position="395"/>
        <end position="414"/>
    </location>
</feature>
<keyword evidence="2" id="KW-0813">Transport</keyword>
<dbReference type="KEGG" id="ddi:DDB_G0288535"/>
<dbReference type="PROSITE" id="PS50850">
    <property type="entry name" value="MFS"/>
    <property type="match status" value="1"/>
</dbReference>
<dbReference type="dictyBase" id="DDB_G0288535"/>
<feature type="transmembrane region" description="Helical" evidence="6">
    <location>
        <begin position="308"/>
        <end position="329"/>
    </location>
</feature>
<dbReference type="InterPro" id="IPR036259">
    <property type="entry name" value="MFS_trans_sf"/>
</dbReference>
<feature type="transmembrane region" description="Helical" evidence="6">
    <location>
        <begin position="177"/>
        <end position="199"/>
    </location>
</feature>
<dbReference type="AlphaFoldDB" id="Q54IT2"/>
<dbReference type="PhylomeDB" id="Q54IT2"/>
<evidence type="ECO:0000256" key="1">
    <source>
        <dbReference type="ARBA" id="ARBA00004141"/>
    </source>
</evidence>
<keyword evidence="3 6" id="KW-0812">Transmembrane</keyword>
<keyword evidence="4 6" id="KW-1133">Transmembrane helix</keyword>
<evidence type="ECO:0000313" key="8">
    <source>
        <dbReference type="EMBL" id="EAL63173.1"/>
    </source>
</evidence>
<comment type="caution">
    <text evidence="8">The sequence shown here is derived from an EMBL/GenBank/DDBJ whole genome shotgun (WGS) entry which is preliminary data.</text>
</comment>
<dbReference type="Proteomes" id="UP000002195">
    <property type="component" value="Unassembled WGS sequence"/>
</dbReference>
<dbReference type="PANTHER" id="PTHR23504">
    <property type="entry name" value="MAJOR FACILITATOR SUPERFAMILY DOMAIN-CONTAINING PROTEIN 10"/>
    <property type="match status" value="1"/>
</dbReference>
<dbReference type="GeneID" id="8626678"/>
<evidence type="ECO:0000256" key="6">
    <source>
        <dbReference type="SAM" id="Phobius"/>
    </source>
</evidence>
<feature type="transmembrane region" description="Helical" evidence="6">
    <location>
        <begin position="211"/>
        <end position="231"/>
    </location>
</feature>
<dbReference type="InterPro" id="IPR011701">
    <property type="entry name" value="MFS"/>
</dbReference>
<dbReference type="InParanoid" id="Q54IT2"/>
<feature type="transmembrane region" description="Helical" evidence="6">
    <location>
        <begin position="92"/>
        <end position="109"/>
    </location>
</feature>